<evidence type="ECO:0000259" key="2">
    <source>
        <dbReference type="Pfam" id="PF13200"/>
    </source>
</evidence>
<dbReference type="RefSeq" id="WP_155452977.1">
    <property type="nucleotide sequence ID" value="NZ_WNKX01000003.1"/>
</dbReference>
<gene>
    <name evidence="3" type="ORF">GM658_05400</name>
</gene>
<keyword evidence="4" id="KW-1185">Reference proteome</keyword>
<dbReference type="InterPro" id="IPR025275">
    <property type="entry name" value="DUF4015"/>
</dbReference>
<reference evidence="3 4" key="1">
    <citation type="submission" date="2019-11" db="EMBL/GenBank/DDBJ databases">
        <title>Type strains purchased from KCTC, JCM and DSMZ.</title>
        <authorList>
            <person name="Lu H."/>
        </authorList>
    </citation>
    <scope>NUCLEOTIDE SEQUENCE [LARGE SCALE GENOMIC DNA]</scope>
    <source>
        <strain evidence="3 4">JCM 31587</strain>
    </source>
</reference>
<accession>A0A6L6QCV2</accession>
<dbReference type="Proteomes" id="UP000472320">
    <property type="component" value="Unassembled WGS sequence"/>
</dbReference>
<dbReference type="EMBL" id="WNKX01000003">
    <property type="protein sequence ID" value="MTW10030.1"/>
    <property type="molecule type" value="Genomic_DNA"/>
</dbReference>
<protein>
    <submittedName>
        <fullName evidence="3">GTP-binding protein</fullName>
    </submittedName>
</protein>
<sequence>MRAMIARFFWLCLLAWQLAAQAVEGRVLDAASRQPVAGAIVTAAGRATTTDAEGRYNLAVAASQVHARGIGFGRVSANVEARMAQAPDLLLPALRPKALYLSAYGIGDKGLREAALRLLAETELNALVIDMKGDSGLVPYPSKVAQATLCGARSVTTVHDMAALVGSLKQSGAYLIARIVAFKDNLLAEAHPEWSVRREDGALFRDNEHMAWIDPSQREAWTYLLDLAEEAAAIGFDEIQFDYVRFPDSREVRFAQPNNAANRVAAITGFLLAARARLLPYNVFLAADVFGYTAWNSDDTQIGQDLPAVAAAVDYVSPMLYPSGFQFGIPDYPNPVEHPAQIVQRTLLRATARTGGNPLRLRPWLQAFRDYAFDRRPFDADEIRAQIDGAESAGSNGWMLWNPRNDYSAVGMRAR</sequence>
<evidence type="ECO:0000256" key="1">
    <source>
        <dbReference type="SAM" id="SignalP"/>
    </source>
</evidence>
<organism evidence="3 4">
    <name type="scientific">Massilia eburnea</name>
    <dbReference type="NCBI Taxonomy" id="1776165"/>
    <lineage>
        <taxon>Bacteria</taxon>
        <taxon>Pseudomonadati</taxon>
        <taxon>Pseudomonadota</taxon>
        <taxon>Betaproteobacteria</taxon>
        <taxon>Burkholderiales</taxon>
        <taxon>Oxalobacteraceae</taxon>
        <taxon>Telluria group</taxon>
        <taxon>Massilia</taxon>
    </lineage>
</organism>
<evidence type="ECO:0000313" key="3">
    <source>
        <dbReference type="EMBL" id="MTW10030.1"/>
    </source>
</evidence>
<dbReference type="SUPFAM" id="SSF51445">
    <property type="entry name" value="(Trans)glycosidases"/>
    <property type="match status" value="1"/>
</dbReference>
<dbReference type="Pfam" id="PF13200">
    <property type="entry name" value="DUF4015"/>
    <property type="match status" value="1"/>
</dbReference>
<dbReference type="InterPro" id="IPR008969">
    <property type="entry name" value="CarboxyPept-like_regulatory"/>
</dbReference>
<dbReference type="InterPro" id="IPR017853">
    <property type="entry name" value="GH"/>
</dbReference>
<dbReference type="Gene3D" id="3.20.20.80">
    <property type="entry name" value="Glycosidases"/>
    <property type="match status" value="1"/>
</dbReference>
<feature type="chain" id="PRO_5026862956" evidence="1">
    <location>
        <begin position="23"/>
        <end position="415"/>
    </location>
</feature>
<dbReference type="OrthoDB" id="9774125at2"/>
<dbReference type="SUPFAM" id="SSF49464">
    <property type="entry name" value="Carboxypeptidase regulatory domain-like"/>
    <property type="match status" value="1"/>
</dbReference>
<dbReference type="Gene3D" id="2.60.40.1120">
    <property type="entry name" value="Carboxypeptidase-like, regulatory domain"/>
    <property type="match status" value="1"/>
</dbReference>
<feature type="signal peptide" evidence="1">
    <location>
        <begin position="1"/>
        <end position="22"/>
    </location>
</feature>
<name>A0A6L6QCV2_9BURK</name>
<keyword evidence="1" id="KW-0732">Signal</keyword>
<evidence type="ECO:0000313" key="4">
    <source>
        <dbReference type="Proteomes" id="UP000472320"/>
    </source>
</evidence>
<proteinExistence type="predicted"/>
<feature type="domain" description="DUF4015" evidence="2">
    <location>
        <begin position="98"/>
        <end position="407"/>
    </location>
</feature>
<comment type="caution">
    <text evidence="3">The sequence shown here is derived from an EMBL/GenBank/DDBJ whole genome shotgun (WGS) entry which is preliminary data.</text>
</comment>
<dbReference type="Pfam" id="PF13620">
    <property type="entry name" value="CarboxypepD_reg"/>
    <property type="match status" value="1"/>
</dbReference>
<dbReference type="AlphaFoldDB" id="A0A6L6QCV2"/>